<sequence>MMPRSDSTERLKPSDPDQHEENKKAIIDSSSRLAFFRGLIHVYPIFICILLLTLNLKGVYIGPALKFGSWTTTYSLAAFQVAAKLQELLAIASMTTIVFEITRHQLLHGEGLPLDLVSSGYTFSRFDFFCSRATWIWLWSASAKGQRALVVVSIIIIALLALVVGPASAVLMLPRLADQVVYTPRFWLSGSSDDLFPTTLTVAHVGGPISLNSSDPTACTQPNSFTNDHCISRAYQKMQALLDSARDTSHWDWSFIAREETFARLVWVHEHTEMWARTPHVATGYVQNILWWDQPWFPKYTEPRVSTVKSSAANVRTACLWQTIATDTSEIQVPSWNYIWSQDNVSFISPDLVRTVWIDGAQDIDAVTAGLIILAPVMNSNDTTRSALGCSIDARWDESHHVQSDGPLDIAISADVVGQRHDDGTGSGFLPANNSDWKNIKATMDWLEALTPTAPYLSPTLKLTSPASTIANLLMSTNHTQFPPIDSIESGYGANPYQFWESTIATYFAEGVARVGYSQQLESPVFFVEESSRGTDQCTISVPIVSHNVDICPEDRPTGVNLTAFSLQGQITGIYTYHASATTDFLSIAILSVYICTATAHLLYLLIRRRSSRAWEKPSDLLALAHSSRPEPKVLSNTCAGIENPYTRAKNVRIVVRHGGVVENTNDKEEGNGEVRRTYFIREEEEVQMVYVDSMYDGSMFGRVEAGTKYGKMD</sequence>
<feature type="transmembrane region" description="Helical" evidence="2">
    <location>
        <begin position="585"/>
        <end position="607"/>
    </location>
</feature>
<comment type="caution">
    <text evidence="3">The sequence shown here is derived from an EMBL/GenBank/DDBJ whole genome shotgun (WGS) entry which is preliminary data.</text>
</comment>
<feature type="transmembrane region" description="Helical" evidence="2">
    <location>
        <begin position="74"/>
        <end position="99"/>
    </location>
</feature>
<protein>
    <submittedName>
        <fullName evidence="3">Uncharacterized protein</fullName>
    </submittedName>
</protein>
<dbReference type="Proteomes" id="UP001166286">
    <property type="component" value="Unassembled WGS sequence"/>
</dbReference>
<reference evidence="3" key="1">
    <citation type="submission" date="2023-03" db="EMBL/GenBank/DDBJ databases">
        <title>Complete genome of Cladonia borealis.</title>
        <authorList>
            <person name="Park H."/>
        </authorList>
    </citation>
    <scope>NUCLEOTIDE SEQUENCE</scope>
    <source>
        <strain evidence="3">ANT050790</strain>
    </source>
</reference>
<keyword evidence="2" id="KW-1133">Transmembrane helix</keyword>
<evidence type="ECO:0000313" key="4">
    <source>
        <dbReference type="Proteomes" id="UP001166286"/>
    </source>
</evidence>
<name>A0AA39V342_9LECA</name>
<evidence type="ECO:0000256" key="1">
    <source>
        <dbReference type="SAM" id="MobiDB-lite"/>
    </source>
</evidence>
<feature type="region of interest" description="Disordered" evidence="1">
    <location>
        <begin position="1"/>
        <end position="23"/>
    </location>
</feature>
<feature type="transmembrane region" description="Helical" evidence="2">
    <location>
        <begin position="148"/>
        <end position="173"/>
    </location>
</feature>
<evidence type="ECO:0000256" key="2">
    <source>
        <dbReference type="SAM" id="Phobius"/>
    </source>
</evidence>
<gene>
    <name evidence="3" type="ORF">JMJ35_007838</name>
</gene>
<accession>A0AA39V342</accession>
<dbReference type="EMBL" id="JAFEKC020000018">
    <property type="protein sequence ID" value="KAK0509444.1"/>
    <property type="molecule type" value="Genomic_DNA"/>
</dbReference>
<keyword evidence="2" id="KW-0812">Transmembrane</keyword>
<evidence type="ECO:0000313" key="3">
    <source>
        <dbReference type="EMBL" id="KAK0509444.1"/>
    </source>
</evidence>
<keyword evidence="4" id="KW-1185">Reference proteome</keyword>
<proteinExistence type="predicted"/>
<organism evidence="3 4">
    <name type="scientific">Cladonia borealis</name>
    <dbReference type="NCBI Taxonomy" id="184061"/>
    <lineage>
        <taxon>Eukaryota</taxon>
        <taxon>Fungi</taxon>
        <taxon>Dikarya</taxon>
        <taxon>Ascomycota</taxon>
        <taxon>Pezizomycotina</taxon>
        <taxon>Lecanoromycetes</taxon>
        <taxon>OSLEUM clade</taxon>
        <taxon>Lecanoromycetidae</taxon>
        <taxon>Lecanorales</taxon>
        <taxon>Lecanorineae</taxon>
        <taxon>Cladoniaceae</taxon>
        <taxon>Cladonia</taxon>
    </lineage>
</organism>
<feature type="transmembrane region" description="Helical" evidence="2">
    <location>
        <begin position="33"/>
        <end position="54"/>
    </location>
</feature>
<dbReference type="AlphaFoldDB" id="A0AA39V342"/>
<keyword evidence="2" id="KW-0472">Membrane</keyword>